<dbReference type="InterPro" id="IPR013815">
    <property type="entry name" value="ATP_grasp_subdomain_1"/>
</dbReference>
<sequence length="334" mass="37871">MKVLFFRAEDIDFPKKRVHAWASTSKDGLSGWSRSYHPLPDVVYENYYLNLVGSDPRLLKVKRELVRRGTPVFNPTLFNKAALHRILSASDSTRKWMPPSSLIRKTSDVLSFLNTHKTVYLKPVNGSGGAGILEVKRLGPDQIKVQSERFTNNQRFTKHFTVTQFQHFITGQLAKRKYLAQKGLKLIHRGKQKIDFRIVVHRDHAGVWKSVGVRPKLGKAGSIVTNSHAGGHKTTWNQLSQWSRQEGLHLPEKTALENAAITVAERLTAFRPYLSHLGIDVAVCEDGEIYVLDINPRPGRDLLTPEMLELVTQYTAGFASYLARRRVRSSSHVK</sequence>
<protein>
    <submittedName>
        <fullName evidence="3">YheC/YheD family protein</fullName>
    </submittedName>
</protein>
<evidence type="ECO:0000313" key="4">
    <source>
        <dbReference type="Proteomes" id="UP001579974"/>
    </source>
</evidence>
<comment type="caution">
    <text evidence="3">The sequence shown here is derived from an EMBL/GenBank/DDBJ whole genome shotgun (WGS) entry which is preliminary data.</text>
</comment>
<evidence type="ECO:0000313" key="3">
    <source>
        <dbReference type="EMBL" id="MFB5189113.1"/>
    </source>
</evidence>
<dbReference type="EMBL" id="JBDXSU010000002">
    <property type="protein sequence ID" value="MFB5189113.1"/>
    <property type="molecule type" value="Genomic_DNA"/>
</dbReference>
<gene>
    <name evidence="3" type="ORF">KKP3000_002112</name>
</gene>
<dbReference type="PROSITE" id="PS50975">
    <property type="entry name" value="ATP_GRASP"/>
    <property type="match status" value="1"/>
</dbReference>
<dbReference type="Proteomes" id="UP001579974">
    <property type="component" value="Unassembled WGS sequence"/>
</dbReference>
<dbReference type="InterPro" id="IPR026838">
    <property type="entry name" value="YheC/D"/>
</dbReference>
<name>A0ABV5AA33_9BACL</name>
<accession>A0ABV5AA33</accession>
<proteinExistence type="predicted"/>
<keyword evidence="1" id="KW-0547">Nucleotide-binding</keyword>
<dbReference type="Gene3D" id="3.30.470.20">
    <property type="entry name" value="ATP-grasp fold, B domain"/>
    <property type="match status" value="1"/>
</dbReference>
<dbReference type="SUPFAM" id="SSF56059">
    <property type="entry name" value="Glutathione synthetase ATP-binding domain-like"/>
    <property type="match status" value="1"/>
</dbReference>
<dbReference type="Gene3D" id="3.30.1490.20">
    <property type="entry name" value="ATP-grasp fold, A domain"/>
    <property type="match status" value="1"/>
</dbReference>
<keyword evidence="4" id="KW-1185">Reference proteome</keyword>
<evidence type="ECO:0000256" key="1">
    <source>
        <dbReference type="PROSITE-ProRule" id="PRU00409"/>
    </source>
</evidence>
<reference evidence="3 4" key="1">
    <citation type="journal article" date="2024" name="Int. J. Mol. Sci.">
        <title>Exploration of Alicyclobacillus spp. Genome in Search of Antibiotic Resistance.</title>
        <authorList>
            <person name="Bucka-Kolendo J."/>
            <person name="Kiousi D.E."/>
            <person name="Dekowska A."/>
            <person name="Mikolajczuk-Szczyrba A."/>
            <person name="Karadedos D.M."/>
            <person name="Michael P."/>
            <person name="Galanis A."/>
            <person name="Sokolowska B."/>
        </authorList>
    </citation>
    <scope>NUCLEOTIDE SEQUENCE [LARGE SCALE GENOMIC DNA]</scope>
    <source>
        <strain evidence="3 4">KKP 3000</strain>
    </source>
</reference>
<dbReference type="InterPro" id="IPR011761">
    <property type="entry name" value="ATP-grasp"/>
</dbReference>
<evidence type="ECO:0000259" key="2">
    <source>
        <dbReference type="PROSITE" id="PS50975"/>
    </source>
</evidence>
<keyword evidence="1" id="KW-0067">ATP-binding</keyword>
<dbReference type="Pfam" id="PF14398">
    <property type="entry name" value="ATPgrasp_YheCD"/>
    <property type="match status" value="1"/>
</dbReference>
<organism evidence="3 4">
    <name type="scientific">Alicyclobacillus fastidiosus</name>
    <dbReference type="NCBI Taxonomy" id="392011"/>
    <lineage>
        <taxon>Bacteria</taxon>
        <taxon>Bacillati</taxon>
        <taxon>Bacillota</taxon>
        <taxon>Bacilli</taxon>
        <taxon>Bacillales</taxon>
        <taxon>Alicyclobacillaceae</taxon>
        <taxon>Alicyclobacillus</taxon>
    </lineage>
</organism>
<feature type="domain" description="ATP-grasp" evidence="2">
    <location>
        <begin position="87"/>
        <end position="323"/>
    </location>
</feature>